<dbReference type="RefSeq" id="WP_005761113.1">
    <property type="nucleotide sequence ID" value="NZ_AJSX01000036.1"/>
</dbReference>
<dbReference type="PATRIC" id="fig|1095749.3.peg.1590"/>
<dbReference type="GO" id="GO:0060698">
    <property type="term" value="F:endoribonuclease inhibitor activity"/>
    <property type="evidence" value="ECO:0007669"/>
    <property type="project" value="UniProtKB-UniRule"/>
</dbReference>
<keyword evidence="6" id="KW-1185">Reference proteome</keyword>
<evidence type="ECO:0000259" key="4">
    <source>
        <dbReference type="Pfam" id="PF06877"/>
    </source>
</evidence>
<comment type="similarity">
    <text evidence="2">Belongs to the RraB family.</text>
</comment>
<dbReference type="SUPFAM" id="SSF89946">
    <property type="entry name" value="Hypothetical protein VC0424"/>
    <property type="match status" value="1"/>
</dbReference>
<gene>
    <name evidence="2" type="primary">rraB</name>
    <name evidence="5" type="ORF">HMPREF1052_1675</name>
</gene>
<dbReference type="InterPro" id="IPR009671">
    <property type="entry name" value="RraB_dom"/>
</dbReference>
<dbReference type="OrthoDB" id="7065464at2"/>
<dbReference type="GO" id="GO:0019899">
    <property type="term" value="F:enzyme binding"/>
    <property type="evidence" value="ECO:0007669"/>
    <property type="project" value="UniProtKB-UniRule"/>
</dbReference>
<name>I3D9W8_9PAST</name>
<dbReference type="eggNOG" id="COG3076">
    <property type="taxonomic scope" value="Bacteria"/>
</dbReference>
<dbReference type="InterPro" id="IPR016716">
    <property type="entry name" value="RraB"/>
</dbReference>
<evidence type="ECO:0000256" key="2">
    <source>
        <dbReference type="HAMAP-Rule" id="MF_01888"/>
    </source>
</evidence>
<comment type="subunit">
    <text evidence="2">Interacts with the C-terminal region of Rne.</text>
</comment>
<comment type="caution">
    <text evidence="5">The sequence shown here is derived from an EMBL/GenBank/DDBJ whole genome shotgun (WGS) entry which is preliminary data.</text>
</comment>
<dbReference type="PIRSF" id="PIRSF018193">
    <property type="entry name" value="UCP018193"/>
    <property type="match status" value="1"/>
</dbReference>
<feature type="domain" description="Regulator of ribonuclease activity B" evidence="4">
    <location>
        <begin position="9"/>
        <end position="110"/>
    </location>
</feature>
<feature type="region of interest" description="Disordered" evidence="3">
    <location>
        <begin position="115"/>
        <end position="144"/>
    </location>
</feature>
<dbReference type="Pfam" id="PF06877">
    <property type="entry name" value="RraB"/>
    <property type="match status" value="1"/>
</dbReference>
<keyword evidence="1 2" id="KW-0963">Cytoplasm</keyword>
<reference evidence="5 6" key="1">
    <citation type="submission" date="2012-03" db="EMBL/GenBank/DDBJ databases">
        <authorList>
            <person name="Harkins D.M."/>
            <person name="Madupu R."/>
            <person name="Durkin A.S."/>
            <person name="Torralba M."/>
            <person name="Methe B."/>
            <person name="Sutton G.G."/>
            <person name="Nelson K.E."/>
        </authorList>
    </citation>
    <scope>NUCLEOTIDE SEQUENCE [LARGE SCALE GENOMIC DNA]</scope>
    <source>
        <strain evidence="5 6">CCUG 2042</strain>
    </source>
</reference>
<evidence type="ECO:0000256" key="3">
    <source>
        <dbReference type="SAM" id="MobiDB-lite"/>
    </source>
</evidence>
<organism evidence="5 6">
    <name type="scientific">Pasteurella bettyae CCUG 2042</name>
    <dbReference type="NCBI Taxonomy" id="1095749"/>
    <lineage>
        <taxon>Bacteria</taxon>
        <taxon>Pseudomonadati</taxon>
        <taxon>Pseudomonadota</taxon>
        <taxon>Gammaproteobacteria</taxon>
        <taxon>Pasteurellales</taxon>
        <taxon>Pasteurellaceae</taxon>
        <taxon>Pasteurella</taxon>
    </lineage>
</organism>
<dbReference type="NCBIfam" id="NF008393">
    <property type="entry name" value="PRK11191.1"/>
    <property type="match status" value="1"/>
</dbReference>
<feature type="compositionally biased region" description="Acidic residues" evidence="3">
    <location>
        <begin position="115"/>
        <end position="138"/>
    </location>
</feature>
<accession>I3D9W8</accession>
<proteinExistence type="inferred from homology"/>
<dbReference type="EMBL" id="AJSX01000036">
    <property type="protein sequence ID" value="EIJ68511.1"/>
    <property type="molecule type" value="Genomic_DNA"/>
</dbReference>
<dbReference type="Gene3D" id="3.30.70.970">
    <property type="entry name" value="RraB-like"/>
    <property type="match status" value="1"/>
</dbReference>
<sequence>MTDLQALQAETREIITDLLNDGSDPEALYIIEHHVAHYDFDKLEKIAVDAFKAGYEVSEAEEFEDDNGKVIYCFDIISEVALKPEIIDLQQKEILPILEKQGGLYDGWGTYFEDPNAEEDEYGDDGEFFNEEDDFYEEDDHKIH</sequence>
<evidence type="ECO:0000256" key="1">
    <source>
        <dbReference type="ARBA" id="ARBA00022490"/>
    </source>
</evidence>
<dbReference type="GO" id="GO:0005737">
    <property type="term" value="C:cytoplasm"/>
    <property type="evidence" value="ECO:0007669"/>
    <property type="project" value="UniProtKB-SubCell"/>
</dbReference>
<dbReference type="Proteomes" id="UP000006457">
    <property type="component" value="Unassembled WGS sequence"/>
</dbReference>
<dbReference type="InterPro" id="IPR036701">
    <property type="entry name" value="RraB-like_sf"/>
</dbReference>
<dbReference type="HAMAP" id="MF_01888">
    <property type="entry name" value="RraB"/>
    <property type="match status" value="1"/>
</dbReference>
<evidence type="ECO:0000313" key="5">
    <source>
        <dbReference type="EMBL" id="EIJ68511.1"/>
    </source>
</evidence>
<comment type="function">
    <text evidence="2">Globally modulates RNA abundance by binding to RNase E (Rne) and regulating its endonucleolytic activity. Can modulate Rne action in a substrate-dependent manner by altering the composition of the degradosome.</text>
</comment>
<dbReference type="AlphaFoldDB" id="I3D9W8"/>
<protein>
    <recommendedName>
        <fullName evidence="2">Regulator of ribonuclease activity B</fullName>
    </recommendedName>
</protein>
<evidence type="ECO:0000313" key="6">
    <source>
        <dbReference type="Proteomes" id="UP000006457"/>
    </source>
</evidence>
<comment type="subcellular location">
    <subcellularLocation>
        <location evidence="2">Cytoplasm</location>
    </subcellularLocation>
</comment>